<feature type="domain" description="DUF302" evidence="1">
    <location>
        <begin position="41"/>
        <end position="103"/>
    </location>
</feature>
<evidence type="ECO:0000259" key="1">
    <source>
        <dbReference type="Pfam" id="PF03625"/>
    </source>
</evidence>
<dbReference type="PANTHER" id="PTHR38342">
    <property type="entry name" value="SLR5037 PROTEIN"/>
    <property type="match status" value="1"/>
</dbReference>
<evidence type="ECO:0000313" key="2">
    <source>
        <dbReference type="EMBL" id="EJZ42387.1"/>
    </source>
</evidence>
<proteinExistence type="predicted"/>
<name>A0ABN0H9H2_9LEPT</name>
<dbReference type="InterPro" id="IPR005180">
    <property type="entry name" value="DUF302"/>
</dbReference>
<gene>
    <name evidence="2" type="ORF">LEP1GSC178_3010</name>
</gene>
<dbReference type="CDD" id="cd14797">
    <property type="entry name" value="DUF302"/>
    <property type="match status" value="1"/>
</dbReference>
<reference evidence="2 3" key="1">
    <citation type="submission" date="2012-08" db="EMBL/GenBank/DDBJ databases">
        <authorList>
            <person name="Harkins D.M."/>
            <person name="Durkin A.S."/>
            <person name="Selengut J.D."/>
            <person name="Sanka R."/>
            <person name="DePew J."/>
            <person name="Purushe J."/>
            <person name="Matthias M.A."/>
            <person name="Vinetz J.M."/>
            <person name="Sutton G.G."/>
            <person name="Nelson W.C."/>
            <person name="Fouts D.E."/>
        </authorList>
    </citation>
    <scope>NUCLEOTIDE SEQUENCE [LARGE SCALE GENOMIC DNA]</scope>
    <source>
        <strain evidence="2 3">MMD4847</strain>
    </source>
</reference>
<protein>
    <submittedName>
        <fullName evidence="2">PF03625 domain protein</fullName>
    </submittedName>
</protein>
<dbReference type="Gene3D" id="3.30.310.70">
    <property type="entry name" value="TT1751-like domain"/>
    <property type="match status" value="1"/>
</dbReference>
<evidence type="ECO:0000313" key="3">
    <source>
        <dbReference type="Proteomes" id="UP000018720"/>
    </source>
</evidence>
<dbReference type="PIRSF" id="PIRSF021774">
    <property type="entry name" value="UCP021774"/>
    <property type="match status" value="1"/>
</dbReference>
<dbReference type="Proteomes" id="UP000018720">
    <property type="component" value="Unassembled WGS sequence"/>
</dbReference>
<accession>A0ABN0H9H2</accession>
<dbReference type="InterPro" id="IPR016796">
    <property type="entry name" value="UCP021774"/>
</dbReference>
<keyword evidence="3" id="KW-1185">Reference proteome</keyword>
<organism evidence="2 3">
    <name type="scientific">Leptospira licerasiae str. MMD4847</name>
    <dbReference type="NCBI Taxonomy" id="1049971"/>
    <lineage>
        <taxon>Bacteria</taxon>
        <taxon>Pseudomonadati</taxon>
        <taxon>Spirochaetota</taxon>
        <taxon>Spirochaetia</taxon>
        <taxon>Leptospirales</taxon>
        <taxon>Leptospiraceae</taxon>
        <taxon>Leptospira</taxon>
    </lineage>
</organism>
<sequence>MAKRGEELMKYIVESEKSVEQASSDLEKNVAEAKYGVLHIHDLKETMKKKGVEFPEECRIFEVCNPVRASKVLSEDMEMNFALPCRISVYTDHGKTKIGMIRPEPLLRTLSDSKILAQEAKEVEYDLIRIIEASK</sequence>
<dbReference type="InterPro" id="IPR035923">
    <property type="entry name" value="TT1751-like_sf"/>
</dbReference>
<dbReference type="SUPFAM" id="SSF103247">
    <property type="entry name" value="TT1751-like"/>
    <property type="match status" value="1"/>
</dbReference>
<dbReference type="Pfam" id="PF03625">
    <property type="entry name" value="DUF302"/>
    <property type="match status" value="1"/>
</dbReference>
<comment type="caution">
    <text evidence="2">The sequence shown here is derived from an EMBL/GenBank/DDBJ whole genome shotgun (WGS) entry which is preliminary data.</text>
</comment>
<dbReference type="PANTHER" id="PTHR38342:SF1">
    <property type="entry name" value="SLR5037 PROTEIN"/>
    <property type="match status" value="1"/>
</dbReference>
<dbReference type="EMBL" id="AHOM02000004">
    <property type="protein sequence ID" value="EJZ42387.1"/>
    <property type="molecule type" value="Genomic_DNA"/>
</dbReference>